<name>A0ABV7T401_9GAMM</name>
<comment type="caution">
    <text evidence="2">The sequence shown here is derived from an EMBL/GenBank/DDBJ whole genome shotgun (WGS) entry which is preliminary data.</text>
</comment>
<reference evidence="3" key="1">
    <citation type="journal article" date="2019" name="Int. J. Syst. Evol. Microbiol.">
        <title>The Global Catalogue of Microorganisms (GCM) 10K type strain sequencing project: providing services to taxonomists for standard genome sequencing and annotation.</title>
        <authorList>
            <consortium name="The Broad Institute Genomics Platform"/>
            <consortium name="The Broad Institute Genome Sequencing Center for Infectious Disease"/>
            <person name="Wu L."/>
            <person name="Ma J."/>
        </authorList>
    </citation>
    <scope>NUCLEOTIDE SEQUENCE [LARGE SCALE GENOMIC DNA]</scope>
    <source>
        <strain evidence="3">KCTC 42447</strain>
    </source>
</reference>
<evidence type="ECO:0000256" key="1">
    <source>
        <dbReference type="SAM" id="SignalP"/>
    </source>
</evidence>
<dbReference type="InterPro" id="IPR012661">
    <property type="entry name" value="CHP02448"/>
</dbReference>
<evidence type="ECO:0000313" key="3">
    <source>
        <dbReference type="Proteomes" id="UP001595630"/>
    </source>
</evidence>
<dbReference type="Pfam" id="PF09498">
    <property type="entry name" value="DUF2388"/>
    <property type="match status" value="1"/>
</dbReference>
<keyword evidence="1" id="KW-0732">Signal</keyword>
<dbReference type="RefSeq" id="WP_386363222.1">
    <property type="nucleotide sequence ID" value="NZ_JBHRXZ010000017.1"/>
</dbReference>
<dbReference type="Proteomes" id="UP001595630">
    <property type="component" value="Unassembled WGS sequence"/>
</dbReference>
<gene>
    <name evidence="2" type="ORF">ACFOMF_07760</name>
</gene>
<accession>A0ABV7T401</accession>
<evidence type="ECO:0000313" key="2">
    <source>
        <dbReference type="EMBL" id="MFC3607666.1"/>
    </source>
</evidence>
<feature type="chain" id="PRO_5046359181" evidence="1">
    <location>
        <begin position="22"/>
        <end position="100"/>
    </location>
</feature>
<keyword evidence="3" id="KW-1185">Reference proteome</keyword>
<sequence>MRLTKIIALSSLIVLPAAAMADGFVRSILSSGITTGTTYLTFRGDDKQVVATREDASSFVASEGAIRGPYLEAWLREMRSEHSGLNASDMELATAVLTAQ</sequence>
<proteinExistence type="predicted"/>
<dbReference type="NCBIfam" id="TIGR02448">
    <property type="entry name" value="conserverd hypothetical protein"/>
    <property type="match status" value="1"/>
</dbReference>
<dbReference type="EMBL" id="JBHRXZ010000017">
    <property type="protein sequence ID" value="MFC3607666.1"/>
    <property type="molecule type" value="Genomic_DNA"/>
</dbReference>
<organism evidence="2 3">
    <name type="scientific">Stutzerimonas tarimensis</name>
    <dbReference type="NCBI Taxonomy" id="1507735"/>
    <lineage>
        <taxon>Bacteria</taxon>
        <taxon>Pseudomonadati</taxon>
        <taxon>Pseudomonadota</taxon>
        <taxon>Gammaproteobacteria</taxon>
        <taxon>Pseudomonadales</taxon>
        <taxon>Pseudomonadaceae</taxon>
        <taxon>Stutzerimonas</taxon>
    </lineage>
</organism>
<protein>
    <submittedName>
        <fullName evidence="2">DUF2388 domain-containing protein</fullName>
    </submittedName>
</protein>
<feature type="signal peptide" evidence="1">
    <location>
        <begin position="1"/>
        <end position="21"/>
    </location>
</feature>